<dbReference type="GO" id="GO:0006260">
    <property type="term" value="P:DNA replication"/>
    <property type="evidence" value="ECO:0007669"/>
    <property type="project" value="UniProtKB-UniRule"/>
</dbReference>
<dbReference type="KEGG" id="lji:ELX58_00020"/>
<dbReference type="InterPro" id="IPR003395">
    <property type="entry name" value="RecF/RecN/SMC_N"/>
</dbReference>
<dbReference type="InterPro" id="IPR042174">
    <property type="entry name" value="RecF_2"/>
</dbReference>
<dbReference type="Gene3D" id="1.20.1050.90">
    <property type="entry name" value="RecF/RecN/SMC, N-terminal domain"/>
    <property type="match status" value="1"/>
</dbReference>
<keyword evidence="7 12" id="KW-0227">DNA damage</keyword>
<keyword evidence="8 12" id="KW-0067">ATP-binding</keyword>
<evidence type="ECO:0000256" key="7">
    <source>
        <dbReference type="ARBA" id="ARBA00022763"/>
    </source>
</evidence>
<dbReference type="Proteomes" id="UP000294321">
    <property type="component" value="Chromosome"/>
</dbReference>
<reference evidence="16" key="1">
    <citation type="submission" date="2018-12" db="EMBL/GenBank/DDBJ databases">
        <title>A new species of lactobacillus.</title>
        <authorList>
            <person name="Jian Y."/>
            <person name="Xin L."/>
            <person name="Hong Z.J."/>
            <person name="Ming L.Z."/>
            <person name="Hong X.Z."/>
        </authorList>
    </citation>
    <scope>NUCLEOTIDE SEQUENCE [LARGE SCALE GENOMIC DNA]</scope>
    <source>
        <strain evidence="16">HSLZ-75</strain>
    </source>
</reference>
<keyword evidence="6 12" id="KW-0547">Nucleotide-binding</keyword>
<dbReference type="Gene3D" id="3.40.50.300">
    <property type="entry name" value="P-loop containing nucleotide triphosphate hydrolases"/>
    <property type="match status" value="1"/>
</dbReference>
<keyword evidence="16" id="KW-1185">Reference proteome</keyword>
<keyword evidence="9 12" id="KW-0238">DNA-binding</keyword>
<dbReference type="NCBIfam" id="TIGR00611">
    <property type="entry name" value="recf"/>
    <property type="match status" value="1"/>
</dbReference>
<evidence type="ECO:0000256" key="11">
    <source>
        <dbReference type="ARBA" id="ARBA00023236"/>
    </source>
</evidence>
<evidence type="ECO:0000256" key="9">
    <source>
        <dbReference type="ARBA" id="ARBA00023125"/>
    </source>
</evidence>
<evidence type="ECO:0000256" key="5">
    <source>
        <dbReference type="ARBA" id="ARBA00022705"/>
    </source>
</evidence>
<dbReference type="InterPro" id="IPR018078">
    <property type="entry name" value="DNA-binding_RecF_CS"/>
</dbReference>
<evidence type="ECO:0000313" key="15">
    <source>
        <dbReference type="EMBL" id="QBP17604.1"/>
    </source>
</evidence>
<evidence type="ECO:0000256" key="13">
    <source>
        <dbReference type="RuleBase" id="RU000578"/>
    </source>
</evidence>
<dbReference type="OrthoDB" id="9803889at2"/>
<evidence type="ECO:0000256" key="4">
    <source>
        <dbReference type="ARBA" id="ARBA00022490"/>
    </source>
</evidence>
<keyword evidence="11 12" id="KW-0742">SOS response</keyword>
<accession>A0A4P6ZJ39</accession>
<name>A0A4P6ZJ39_9LACO</name>
<keyword evidence="4 12" id="KW-0963">Cytoplasm</keyword>
<dbReference type="RefSeq" id="WP_133441150.1">
    <property type="nucleotide sequence ID" value="NZ_CP034726.1"/>
</dbReference>
<dbReference type="InterPro" id="IPR001238">
    <property type="entry name" value="DNA-binding_RecF"/>
</dbReference>
<dbReference type="PROSITE" id="PS00617">
    <property type="entry name" value="RECF_1"/>
    <property type="match status" value="1"/>
</dbReference>
<comment type="subcellular location">
    <subcellularLocation>
        <location evidence="1 12 13">Cytoplasm</location>
    </subcellularLocation>
</comment>
<dbReference type="GO" id="GO:0000731">
    <property type="term" value="P:DNA synthesis involved in DNA repair"/>
    <property type="evidence" value="ECO:0007669"/>
    <property type="project" value="TreeGrafter"/>
</dbReference>
<dbReference type="GO" id="GO:0006302">
    <property type="term" value="P:double-strand break repair"/>
    <property type="evidence" value="ECO:0007669"/>
    <property type="project" value="TreeGrafter"/>
</dbReference>
<dbReference type="GO" id="GO:0003697">
    <property type="term" value="F:single-stranded DNA binding"/>
    <property type="evidence" value="ECO:0007669"/>
    <property type="project" value="UniProtKB-UniRule"/>
</dbReference>
<evidence type="ECO:0000256" key="3">
    <source>
        <dbReference type="ARBA" id="ARBA00020170"/>
    </source>
</evidence>
<dbReference type="HAMAP" id="MF_00365">
    <property type="entry name" value="RecF"/>
    <property type="match status" value="1"/>
</dbReference>
<evidence type="ECO:0000256" key="8">
    <source>
        <dbReference type="ARBA" id="ARBA00022840"/>
    </source>
</evidence>
<dbReference type="PANTHER" id="PTHR32182">
    <property type="entry name" value="DNA REPLICATION AND REPAIR PROTEIN RECF"/>
    <property type="match status" value="1"/>
</dbReference>
<proteinExistence type="inferred from homology"/>
<evidence type="ECO:0000256" key="2">
    <source>
        <dbReference type="ARBA" id="ARBA00008016"/>
    </source>
</evidence>
<protein>
    <recommendedName>
        <fullName evidence="3 12">DNA replication and repair protein RecF</fullName>
    </recommendedName>
</protein>
<dbReference type="InterPro" id="IPR027417">
    <property type="entry name" value="P-loop_NTPase"/>
</dbReference>
<evidence type="ECO:0000313" key="16">
    <source>
        <dbReference type="Proteomes" id="UP000294321"/>
    </source>
</evidence>
<organism evidence="15 16">
    <name type="scientific">Acetilactobacillus jinshanensis</name>
    <dbReference type="NCBI Taxonomy" id="1720083"/>
    <lineage>
        <taxon>Bacteria</taxon>
        <taxon>Bacillati</taxon>
        <taxon>Bacillota</taxon>
        <taxon>Bacilli</taxon>
        <taxon>Lactobacillales</taxon>
        <taxon>Lactobacillaceae</taxon>
        <taxon>Acetilactobacillus</taxon>
    </lineage>
</organism>
<dbReference type="PANTHER" id="PTHR32182:SF0">
    <property type="entry name" value="DNA REPLICATION AND REPAIR PROTEIN RECF"/>
    <property type="match status" value="1"/>
</dbReference>
<feature type="domain" description="RecF/RecN/SMC N-terminal" evidence="14">
    <location>
        <begin position="3"/>
        <end position="346"/>
    </location>
</feature>
<dbReference type="PROSITE" id="PS00618">
    <property type="entry name" value="RECF_2"/>
    <property type="match status" value="1"/>
</dbReference>
<evidence type="ECO:0000256" key="12">
    <source>
        <dbReference type="HAMAP-Rule" id="MF_00365"/>
    </source>
</evidence>
<dbReference type="GO" id="GO:0009432">
    <property type="term" value="P:SOS response"/>
    <property type="evidence" value="ECO:0007669"/>
    <property type="project" value="UniProtKB-UniRule"/>
</dbReference>
<comment type="similarity">
    <text evidence="2 12 13">Belongs to the RecF family.</text>
</comment>
<gene>
    <name evidence="12 15" type="primary">recF</name>
    <name evidence="15" type="ORF">ELX58_00020</name>
</gene>
<dbReference type="EMBL" id="CP034726">
    <property type="protein sequence ID" value="QBP17604.1"/>
    <property type="molecule type" value="Genomic_DNA"/>
</dbReference>
<dbReference type="SUPFAM" id="SSF52540">
    <property type="entry name" value="P-loop containing nucleoside triphosphate hydrolases"/>
    <property type="match status" value="1"/>
</dbReference>
<evidence type="ECO:0000259" key="14">
    <source>
        <dbReference type="Pfam" id="PF02463"/>
    </source>
</evidence>
<sequence length="373" mass="42861">MRLDELKLHNFRNYSQADVHFAPGINVLIGNNAQGKTNLLEAVYVLALARSHRTHNNRDLINWKHDTAQIKGLIKKKLGNLHLELDLSRHGKRAKVNYIRQARLSSYVGQLNVVLFSPDDLSIVKGAPMIRRHFMNTEFSQMSNKYMYNVAQYKDILQQRNHYLKSLHYHHSSDLVYLSVLSDQLAGFGAEIIFQRIQLLNRLEKWSQKIDREISLATEHMQLKYETALKPDQMGSVKEIYGNLKQLYADARGREIRTGTTALGPHRDDLRFIINGKDVQTFGSQGQQRTSALSIKLAEIDLMREVTGEYPVLLLDDVLSELDDKRQTHLLRAIQDKVQTFITTTNLSGIARNLIHDPKIFRIDHGTIQVSDE</sequence>
<dbReference type="Pfam" id="PF02463">
    <property type="entry name" value="SMC_N"/>
    <property type="match status" value="1"/>
</dbReference>
<feature type="binding site" evidence="12">
    <location>
        <begin position="30"/>
        <end position="37"/>
    </location>
    <ligand>
        <name>ATP</name>
        <dbReference type="ChEBI" id="CHEBI:30616"/>
    </ligand>
</feature>
<evidence type="ECO:0000256" key="1">
    <source>
        <dbReference type="ARBA" id="ARBA00004496"/>
    </source>
</evidence>
<evidence type="ECO:0000256" key="10">
    <source>
        <dbReference type="ARBA" id="ARBA00023204"/>
    </source>
</evidence>
<dbReference type="AlphaFoldDB" id="A0A4P6ZJ39"/>
<comment type="function">
    <text evidence="12 13">The RecF protein is involved in DNA metabolism; it is required for DNA replication and normal SOS inducibility. RecF binds preferentially to single-stranded, linear DNA. It also seems to bind ATP.</text>
</comment>
<evidence type="ECO:0000256" key="6">
    <source>
        <dbReference type="ARBA" id="ARBA00022741"/>
    </source>
</evidence>
<dbReference type="CDD" id="cd03242">
    <property type="entry name" value="ABC_RecF"/>
    <property type="match status" value="1"/>
</dbReference>
<keyword evidence="5 12" id="KW-0235">DNA replication</keyword>
<keyword evidence="10 12" id="KW-0234">DNA repair</keyword>
<dbReference type="GO" id="GO:0005737">
    <property type="term" value="C:cytoplasm"/>
    <property type="evidence" value="ECO:0007669"/>
    <property type="project" value="UniProtKB-SubCell"/>
</dbReference>
<dbReference type="GO" id="GO:0005524">
    <property type="term" value="F:ATP binding"/>
    <property type="evidence" value="ECO:0007669"/>
    <property type="project" value="UniProtKB-UniRule"/>
</dbReference>